<name>A0A381YZ12_9ZZZZ</name>
<gene>
    <name evidence="1" type="ORF">METZ01_LOCUS135044</name>
</gene>
<dbReference type="AlphaFoldDB" id="A0A381YZ12"/>
<accession>A0A381YZ12</accession>
<dbReference type="EMBL" id="UINC01019416">
    <property type="protein sequence ID" value="SVA82190.1"/>
    <property type="molecule type" value="Genomic_DNA"/>
</dbReference>
<proteinExistence type="predicted"/>
<protein>
    <submittedName>
        <fullName evidence="1">Uncharacterized protein</fullName>
    </submittedName>
</protein>
<sequence>MGDFIGALCIQSYKSYFNGGLYSPIVFYYDSEWPWRSYISETKRWDVMDYITNVLHADPRTSNNTYFKEYPEVRNSLYRKIILPYGEAGNSYMEKRTIFTNHFVKGINSFISRQEKHNLHNKFYKSSLDNISYKLIKCHEWIDIELLNPLHLKNIDVYFVGFEKYKILNVILRDYKVRLFKKETNRQADSRFFSRQYMDDCYSFRLNKIDYAKRNLNFIDVGDIMFNNNISRLQELKLFNNHNEETKKMFDIAKNDIFEILDYFDIQLEDTKNLNYFNTKTKITNYINKLNKLTENRYGPSSNNEKV</sequence>
<organism evidence="1">
    <name type="scientific">marine metagenome</name>
    <dbReference type="NCBI Taxonomy" id="408172"/>
    <lineage>
        <taxon>unclassified sequences</taxon>
        <taxon>metagenomes</taxon>
        <taxon>ecological metagenomes</taxon>
    </lineage>
</organism>
<reference evidence="1" key="1">
    <citation type="submission" date="2018-05" db="EMBL/GenBank/DDBJ databases">
        <authorList>
            <person name="Lanie J.A."/>
            <person name="Ng W.-L."/>
            <person name="Kazmierczak K.M."/>
            <person name="Andrzejewski T.M."/>
            <person name="Davidsen T.M."/>
            <person name="Wayne K.J."/>
            <person name="Tettelin H."/>
            <person name="Glass J.I."/>
            <person name="Rusch D."/>
            <person name="Podicherti R."/>
            <person name="Tsui H.-C.T."/>
            <person name="Winkler M.E."/>
        </authorList>
    </citation>
    <scope>NUCLEOTIDE SEQUENCE</scope>
</reference>
<evidence type="ECO:0000313" key="1">
    <source>
        <dbReference type="EMBL" id="SVA82190.1"/>
    </source>
</evidence>